<proteinExistence type="predicted"/>
<reference evidence="4 5" key="1">
    <citation type="submission" date="2024-03" db="EMBL/GenBank/DDBJ databases">
        <title>Community enrichment and isolation of bacterial strains for fucoidan degradation.</title>
        <authorList>
            <person name="Sichert A."/>
        </authorList>
    </citation>
    <scope>NUCLEOTIDE SEQUENCE [LARGE SCALE GENOMIC DNA]</scope>
    <source>
        <strain evidence="4 5">AS12</strain>
    </source>
</reference>
<protein>
    <submittedName>
        <fullName evidence="4">N-acetylmuramate alpha-1-phosphate uridylyltransferase MurU</fullName>
        <ecNumber evidence="4">2.7.7.99</ecNumber>
    </submittedName>
</protein>
<evidence type="ECO:0000313" key="4">
    <source>
        <dbReference type="EMBL" id="MEM5499575.1"/>
    </source>
</evidence>
<dbReference type="RefSeq" id="WP_342882666.1">
    <property type="nucleotide sequence ID" value="NZ_JBBMQS010000015.1"/>
</dbReference>
<sequence>MNKKINTAMILAAGRGERMRPLTDTLPKPLLEVHGKPLIEYHLERLATAGIKRVVINHAWLGDKIVQRLGDGSRFNVEIVYSKEETALETAGGIKQALPLLSQGDASDAFLVVNGDVFTDFSFVNMLNKFSEKSALVDNELPLAHLILVPNPPHNPDGDFYLQGSRVSKVLSQGSVDETPNSDGHWGKYTFSGIGVYRKALFDSLTPTSLRLAPVLVDAMANELVSGTLFDGLWIDIGTPERLAQLNEQD</sequence>
<keyword evidence="2 4" id="KW-0548">Nucleotidyltransferase</keyword>
<feature type="domain" description="Nucleotidyl transferase" evidence="3">
    <location>
        <begin position="8"/>
        <end position="135"/>
    </location>
</feature>
<dbReference type="PANTHER" id="PTHR43584">
    <property type="entry name" value="NUCLEOTIDYL TRANSFERASE"/>
    <property type="match status" value="1"/>
</dbReference>
<keyword evidence="5" id="KW-1185">Reference proteome</keyword>
<dbReference type="EC" id="2.7.7.99" evidence="4"/>
<dbReference type="Gene3D" id="3.90.550.10">
    <property type="entry name" value="Spore Coat Polysaccharide Biosynthesis Protein SpsA, Chain A"/>
    <property type="match status" value="1"/>
</dbReference>
<evidence type="ECO:0000313" key="5">
    <source>
        <dbReference type="Proteomes" id="UP001461163"/>
    </source>
</evidence>
<dbReference type="EMBL" id="JBBMQS010000015">
    <property type="protein sequence ID" value="MEM5499575.1"/>
    <property type="molecule type" value="Genomic_DNA"/>
</dbReference>
<comment type="caution">
    <text evidence="4">The sequence shown here is derived from an EMBL/GenBank/DDBJ whole genome shotgun (WGS) entry which is preliminary data.</text>
</comment>
<name>A0ABU9T0C4_9ALTE</name>
<dbReference type="InterPro" id="IPR029044">
    <property type="entry name" value="Nucleotide-diphossugar_trans"/>
</dbReference>
<gene>
    <name evidence="4" type="primary">murU</name>
    <name evidence="4" type="ORF">WNY77_19345</name>
</gene>
<dbReference type="NCBIfam" id="NF045761">
    <property type="entry name" value="NAMPUrTaseMurU"/>
    <property type="match status" value="1"/>
</dbReference>
<dbReference type="SUPFAM" id="SSF53448">
    <property type="entry name" value="Nucleotide-diphospho-sugar transferases"/>
    <property type="match status" value="1"/>
</dbReference>
<dbReference type="GO" id="GO:0016779">
    <property type="term" value="F:nucleotidyltransferase activity"/>
    <property type="evidence" value="ECO:0007669"/>
    <property type="project" value="UniProtKB-KW"/>
</dbReference>
<dbReference type="PANTHER" id="PTHR43584:SF8">
    <property type="entry name" value="N-ACETYLMURAMATE ALPHA-1-PHOSPHATE URIDYLYLTRANSFERASE"/>
    <property type="match status" value="1"/>
</dbReference>
<dbReference type="CDD" id="cd06422">
    <property type="entry name" value="NTP_transferase_like_1"/>
    <property type="match status" value="1"/>
</dbReference>
<evidence type="ECO:0000259" key="3">
    <source>
        <dbReference type="Pfam" id="PF00483"/>
    </source>
</evidence>
<dbReference type="Proteomes" id="UP001461163">
    <property type="component" value="Unassembled WGS sequence"/>
</dbReference>
<organism evidence="4 5">
    <name type="scientific">Paraglaciecola mesophila</name>
    <dbReference type="NCBI Taxonomy" id="197222"/>
    <lineage>
        <taxon>Bacteria</taxon>
        <taxon>Pseudomonadati</taxon>
        <taxon>Pseudomonadota</taxon>
        <taxon>Gammaproteobacteria</taxon>
        <taxon>Alteromonadales</taxon>
        <taxon>Alteromonadaceae</taxon>
        <taxon>Paraglaciecola</taxon>
    </lineage>
</organism>
<accession>A0ABU9T0C4</accession>
<dbReference type="InterPro" id="IPR050065">
    <property type="entry name" value="GlmU-like"/>
</dbReference>
<evidence type="ECO:0000256" key="1">
    <source>
        <dbReference type="ARBA" id="ARBA00022679"/>
    </source>
</evidence>
<dbReference type="InterPro" id="IPR054790">
    <property type="entry name" value="MurU"/>
</dbReference>
<dbReference type="Pfam" id="PF00483">
    <property type="entry name" value="NTP_transferase"/>
    <property type="match status" value="1"/>
</dbReference>
<evidence type="ECO:0000256" key="2">
    <source>
        <dbReference type="ARBA" id="ARBA00022695"/>
    </source>
</evidence>
<dbReference type="InterPro" id="IPR005835">
    <property type="entry name" value="NTP_transferase_dom"/>
</dbReference>
<keyword evidence="1 4" id="KW-0808">Transferase</keyword>